<proteinExistence type="predicted"/>
<gene>
    <name evidence="1" type="ORF">METZ01_LOCUS138211</name>
</gene>
<reference evidence="1" key="1">
    <citation type="submission" date="2018-05" db="EMBL/GenBank/DDBJ databases">
        <authorList>
            <person name="Lanie J.A."/>
            <person name="Ng W.-L."/>
            <person name="Kazmierczak K.M."/>
            <person name="Andrzejewski T.M."/>
            <person name="Davidsen T.M."/>
            <person name="Wayne K.J."/>
            <person name="Tettelin H."/>
            <person name="Glass J.I."/>
            <person name="Rusch D."/>
            <person name="Podicherti R."/>
            <person name="Tsui H.-C.T."/>
            <person name="Winkler M.E."/>
        </authorList>
    </citation>
    <scope>NUCLEOTIDE SEQUENCE</scope>
</reference>
<dbReference type="EMBL" id="UINC01020294">
    <property type="protein sequence ID" value="SVA85357.1"/>
    <property type="molecule type" value="Genomic_DNA"/>
</dbReference>
<organism evidence="1">
    <name type="scientific">marine metagenome</name>
    <dbReference type="NCBI Taxonomy" id="408172"/>
    <lineage>
        <taxon>unclassified sequences</taxon>
        <taxon>metagenomes</taxon>
        <taxon>ecological metagenomes</taxon>
    </lineage>
</organism>
<name>A0A381Z9E4_9ZZZZ</name>
<evidence type="ECO:0000313" key="1">
    <source>
        <dbReference type="EMBL" id="SVA85357.1"/>
    </source>
</evidence>
<sequence length="77" mass="8652">VAERGYTVDDIHGILDNGSMVEWHNENGTERVVLEHDNGTSRDSISCDLDTQTIITIYFRPNTIKGRNNKNYLGGSK</sequence>
<dbReference type="AlphaFoldDB" id="A0A381Z9E4"/>
<feature type="non-terminal residue" evidence="1">
    <location>
        <position position="1"/>
    </location>
</feature>
<protein>
    <submittedName>
        <fullName evidence="1">Uncharacterized protein</fullName>
    </submittedName>
</protein>
<accession>A0A381Z9E4</accession>